<dbReference type="EnsemblProtists" id="HpaT807908">
    <property type="protein sequence ID" value="HpaP807908"/>
    <property type="gene ID" value="HpaG807908"/>
</dbReference>
<organism evidence="2 3">
    <name type="scientific">Hyaloperonospora arabidopsidis (strain Emoy2)</name>
    <name type="common">Downy mildew agent</name>
    <name type="synonym">Peronospora arabidopsidis</name>
    <dbReference type="NCBI Taxonomy" id="559515"/>
    <lineage>
        <taxon>Eukaryota</taxon>
        <taxon>Sar</taxon>
        <taxon>Stramenopiles</taxon>
        <taxon>Oomycota</taxon>
        <taxon>Peronosporomycetes</taxon>
        <taxon>Peronosporales</taxon>
        <taxon>Peronosporaceae</taxon>
        <taxon>Hyaloperonospora</taxon>
    </lineage>
</organism>
<proteinExistence type="predicted"/>
<dbReference type="VEuPathDB" id="FungiDB:HpaG807908"/>
<keyword evidence="3" id="KW-1185">Reference proteome</keyword>
<reference evidence="2" key="2">
    <citation type="submission" date="2015-06" db="UniProtKB">
        <authorList>
            <consortium name="EnsemblProtists"/>
        </authorList>
    </citation>
    <scope>IDENTIFICATION</scope>
    <source>
        <strain evidence="2">Emoy2</strain>
    </source>
</reference>
<dbReference type="AlphaFoldDB" id="M4BNC0"/>
<dbReference type="Proteomes" id="UP000011713">
    <property type="component" value="Unassembled WGS sequence"/>
</dbReference>
<dbReference type="InParanoid" id="M4BNC0"/>
<reference evidence="3" key="1">
    <citation type="journal article" date="2010" name="Science">
        <title>Signatures of adaptation to obligate biotrophy in the Hyaloperonospora arabidopsidis genome.</title>
        <authorList>
            <person name="Baxter L."/>
            <person name="Tripathy S."/>
            <person name="Ishaque N."/>
            <person name="Boot N."/>
            <person name="Cabral A."/>
            <person name="Kemen E."/>
            <person name="Thines M."/>
            <person name="Ah-Fong A."/>
            <person name="Anderson R."/>
            <person name="Badejoko W."/>
            <person name="Bittner-Eddy P."/>
            <person name="Boore J.L."/>
            <person name="Chibucos M.C."/>
            <person name="Coates M."/>
            <person name="Dehal P."/>
            <person name="Delehaunty K."/>
            <person name="Dong S."/>
            <person name="Downton P."/>
            <person name="Dumas B."/>
            <person name="Fabro G."/>
            <person name="Fronick C."/>
            <person name="Fuerstenberg S.I."/>
            <person name="Fulton L."/>
            <person name="Gaulin E."/>
            <person name="Govers F."/>
            <person name="Hughes L."/>
            <person name="Humphray S."/>
            <person name="Jiang R.H."/>
            <person name="Judelson H."/>
            <person name="Kamoun S."/>
            <person name="Kyung K."/>
            <person name="Meijer H."/>
            <person name="Minx P."/>
            <person name="Morris P."/>
            <person name="Nelson J."/>
            <person name="Phuntumart V."/>
            <person name="Qutob D."/>
            <person name="Rehmany A."/>
            <person name="Rougon-Cardoso A."/>
            <person name="Ryden P."/>
            <person name="Torto-Alalibo T."/>
            <person name="Studholme D."/>
            <person name="Wang Y."/>
            <person name="Win J."/>
            <person name="Wood J."/>
            <person name="Clifton S.W."/>
            <person name="Rogers J."/>
            <person name="Van den Ackerveken G."/>
            <person name="Jones J.D."/>
            <person name="McDowell J.M."/>
            <person name="Beynon J."/>
            <person name="Tyler B.M."/>
        </authorList>
    </citation>
    <scope>NUCLEOTIDE SEQUENCE [LARGE SCALE GENOMIC DNA]</scope>
    <source>
        <strain evidence="3">Emoy2</strain>
    </source>
</reference>
<accession>M4BNC0</accession>
<sequence length="177" mass="19547">MSSKTARAVRAIREKVESSGSESDSIESDEDMDRRWVCVTTTPGQEKSDKDHRPWQKNNGERDGHDCGGRSKACTHCGSTRHDDRGFWKRLSCHKSGRKGHPSDKCFFVCAACGQIHESGKCPMEELFNSKMFDRLRCDRTDSISTSGVSHDTLTPVILVENVPGPSRGTPGGALAY</sequence>
<evidence type="ECO:0000256" key="1">
    <source>
        <dbReference type="SAM" id="MobiDB-lite"/>
    </source>
</evidence>
<protein>
    <submittedName>
        <fullName evidence="2">Uncharacterized protein</fullName>
    </submittedName>
</protein>
<name>M4BNC0_HYAAE</name>
<feature type="region of interest" description="Disordered" evidence="1">
    <location>
        <begin position="1"/>
        <end position="66"/>
    </location>
</feature>
<evidence type="ECO:0000313" key="3">
    <source>
        <dbReference type="Proteomes" id="UP000011713"/>
    </source>
</evidence>
<evidence type="ECO:0000313" key="2">
    <source>
        <dbReference type="EnsemblProtists" id="HpaP807908"/>
    </source>
</evidence>
<dbReference type="HOGENOM" id="CLU_1520688_0_0_1"/>
<feature type="compositionally biased region" description="Basic and acidic residues" evidence="1">
    <location>
        <begin position="46"/>
        <end position="66"/>
    </location>
</feature>
<dbReference type="EMBL" id="JH598455">
    <property type="status" value="NOT_ANNOTATED_CDS"/>
    <property type="molecule type" value="Genomic_DNA"/>
</dbReference>